<reference evidence="7 8" key="1">
    <citation type="submission" date="2015-04" db="EMBL/GenBank/DDBJ databases">
        <authorList>
            <person name="Heijne W.H."/>
            <person name="Fedorova N.D."/>
            <person name="Nierman W.C."/>
            <person name="Vollebregt A.W."/>
            <person name="Zhao Z."/>
            <person name="Wu L."/>
            <person name="Kumar M."/>
            <person name="Stam H."/>
            <person name="van den Berg M.A."/>
            <person name="Pel H.J."/>
        </authorList>
    </citation>
    <scope>NUCLEOTIDE SEQUENCE [LARGE SCALE GENOMIC DNA]</scope>
    <source>
        <strain evidence="7 8">CBS 393.64</strain>
    </source>
</reference>
<feature type="region of interest" description="Disordered" evidence="5">
    <location>
        <begin position="1"/>
        <end position="47"/>
    </location>
</feature>
<evidence type="ECO:0000259" key="6">
    <source>
        <dbReference type="SMART" id="SM00903"/>
    </source>
</evidence>
<dbReference type="AlphaFoldDB" id="A0A0F4YDI6"/>
<evidence type="ECO:0000256" key="4">
    <source>
        <dbReference type="ARBA" id="ARBA00038054"/>
    </source>
</evidence>
<dbReference type="SUPFAM" id="SSF50475">
    <property type="entry name" value="FMN-binding split barrel"/>
    <property type="match status" value="1"/>
</dbReference>
<dbReference type="GeneID" id="25313204"/>
<dbReference type="RefSeq" id="XP_013322894.1">
    <property type="nucleotide sequence ID" value="XM_013467440.1"/>
</dbReference>
<dbReference type="Gene3D" id="2.30.110.10">
    <property type="entry name" value="Electron Transport, Fmn-binding Protein, Chain A"/>
    <property type="match status" value="1"/>
</dbReference>
<dbReference type="Proteomes" id="UP000053958">
    <property type="component" value="Unassembled WGS sequence"/>
</dbReference>
<keyword evidence="8" id="KW-1185">Reference proteome</keyword>
<sequence>MTSKHPPFKEVENSRPPWREDVSPTYTRTRNPDWKPGEGANDGGASLSKKHVEIDPYAEGRAPILNYKLLISAVVPRPIGFMSTRSRDGTKTNLSPFSFFQMIGFDPPLFVFGIVGSPTTNPKDSLRNAIESGECVINIISEHFIEAANFTSIDAPYGVSEFAVSGLHMAPSAVVSAPRVQEAIFSVEARLVETREYKSKLDPSRTSSTMLVVEGVRFWAREDAINDDRDRLDPAILRPMSRLGGISYGRLTEMMELPRPEWAKLDEEEKRKFSSQS</sequence>
<evidence type="ECO:0000256" key="5">
    <source>
        <dbReference type="SAM" id="MobiDB-lite"/>
    </source>
</evidence>
<organism evidence="7 8">
    <name type="scientific">Rasamsonia emersonii (strain ATCC 16479 / CBS 393.64 / IMI 116815)</name>
    <dbReference type="NCBI Taxonomy" id="1408163"/>
    <lineage>
        <taxon>Eukaryota</taxon>
        <taxon>Fungi</taxon>
        <taxon>Dikarya</taxon>
        <taxon>Ascomycota</taxon>
        <taxon>Pezizomycotina</taxon>
        <taxon>Eurotiomycetes</taxon>
        <taxon>Eurotiomycetidae</taxon>
        <taxon>Eurotiales</taxon>
        <taxon>Trichocomaceae</taxon>
        <taxon>Rasamsonia</taxon>
    </lineage>
</organism>
<protein>
    <submittedName>
        <fullName evidence="7">Flavoprotein oxygenase</fullName>
    </submittedName>
</protein>
<dbReference type="InterPro" id="IPR002563">
    <property type="entry name" value="Flavin_Rdtase-like_dom"/>
</dbReference>
<dbReference type="SMART" id="SM00903">
    <property type="entry name" value="Flavin_Reduct"/>
    <property type="match status" value="1"/>
</dbReference>
<keyword evidence="3" id="KW-0288">FMN</keyword>
<feature type="compositionally biased region" description="Basic and acidic residues" evidence="5">
    <location>
        <begin position="7"/>
        <end position="22"/>
    </location>
</feature>
<accession>A0A0F4YDI6</accession>
<dbReference type="EMBL" id="LASV01000798">
    <property type="protein sequence ID" value="KKA16282.1"/>
    <property type="molecule type" value="Genomic_DNA"/>
</dbReference>
<gene>
    <name evidence="7" type="ORF">T310_10137</name>
</gene>
<dbReference type="InterPro" id="IPR012349">
    <property type="entry name" value="Split_barrel_FMN-bd"/>
</dbReference>
<proteinExistence type="inferred from homology"/>
<dbReference type="OrthoDB" id="10250990at2759"/>
<evidence type="ECO:0000313" key="8">
    <source>
        <dbReference type="Proteomes" id="UP000053958"/>
    </source>
</evidence>
<comment type="similarity">
    <text evidence="4">Belongs to the flavoredoxin family.</text>
</comment>
<feature type="domain" description="Flavin reductase like" evidence="6">
    <location>
        <begin position="72"/>
        <end position="232"/>
    </location>
</feature>
<name>A0A0F4YDI6_RASE3</name>
<dbReference type="Pfam" id="PF01613">
    <property type="entry name" value="Flavin_Reduct"/>
    <property type="match status" value="1"/>
</dbReference>
<evidence type="ECO:0000313" key="7">
    <source>
        <dbReference type="EMBL" id="KKA16282.1"/>
    </source>
</evidence>
<keyword evidence="2" id="KW-0285">Flavoprotein</keyword>
<comment type="caution">
    <text evidence="7">The sequence shown here is derived from an EMBL/GenBank/DDBJ whole genome shotgun (WGS) entry which is preliminary data.</text>
</comment>
<evidence type="ECO:0000256" key="2">
    <source>
        <dbReference type="ARBA" id="ARBA00022630"/>
    </source>
</evidence>
<dbReference type="PANTHER" id="PTHR33798">
    <property type="entry name" value="FLAVOPROTEIN OXYGENASE"/>
    <property type="match status" value="1"/>
</dbReference>
<dbReference type="GO" id="GO:0010181">
    <property type="term" value="F:FMN binding"/>
    <property type="evidence" value="ECO:0007669"/>
    <property type="project" value="InterPro"/>
</dbReference>
<evidence type="ECO:0000256" key="1">
    <source>
        <dbReference type="ARBA" id="ARBA00001917"/>
    </source>
</evidence>
<evidence type="ECO:0000256" key="3">
    <source>
        <dbReference type="ARBA" id="ARBA00022643"/>
    </source>
</evidence>
<dbReference type="PANTHER" id="PTHR33798:SF5">
    <property type="entry name" value="FLAVIN REDUCTASE LIKE DOMAIN-CONTAINING PROTEIN"/>
    <property type="match status" value="1"/>
</dbReference>
<comment type="cofactor">
    <cofactor evidence="1">
        <name>FMN</name>
        <dbReference type="ChEBI" id="CHEBI:58210"/>
    </cofactor>
</comment>